<organism evidence="1 2">
    <name type="scientific">Tritrichomonas musculus</name>
    <dbReference type="NCBI Taxonomy" id="1915356"/>
    <lineage>
        <taxon>Eukaryota</taxon>
        <taxon>Metamonada</taxon>
        <taxon>Parabasalia</taxon>
        <taxon>Tritrichomonadida</taxon>
        <taxon>Tritrichomonadidae</taxon>
        <taxon>Tritrichomonas</taxon>
    </lineage>
</organism>
<dbReference type="EMBL" id="JAPFFF010000007">
    <property type="protein sequence ID" value="KAK8886562.1"/>
    <property type="molecule type" value="Genomic_DNA"/>
</dbReference>
<dbReference type="Proteomes" id="UP001470230">
    <property type="component" value="Unassembled WGS sequence"/>
</dbReference>
<comment type="caution">
    <text evidence="1">The sequence shown here is derived from an EMBL/GenBank/DDBJ whole genome shotgun (WGS) entry which is preliminary data.</text>
</comment>
<evidence type="ECO:0000313" key="2">
    <source>
        <dbReference type="Proteomes" id="UP001470230"/>
    </source>
</evidence>
<keyword evidence="2" id="KW-1185">Reference proteome</keyword>
<reference evidence="1 2" key="1">
    <citation type="submission" date="2024-04" db="EMBL/GenBank/DDBJ databases">
        <title>Tritrichomonas musculus Genome.</title>
        <authorList>
            <person name="Alves-Ferreira E."/>
            <person name="Grigg M."/>
            <person name="Lorenzi H."/>
            <person name="Galac M."/>
        </authorList>
    </citation>
    <scope>NUCLEOTIDE SEQUENCE [LARGE SCALE GENOMIC DNA]</scope>
    <source>
        <strain evidence="1 2">EAF2021</strain>
    </source>
</reference>
<protein>
    <submittedName>
        <fullName evidence="1">Uncharacterized protein</fullName>
    </submittedName>
</protein>
<proteinExistence type="predicted"/>
<sequence>MSQEKKNELSKCLKQMQAFQALFLSYFDSDNEIEFQNFPNYFDEQNFIAMLCFISKFTKNYLRSSAFYDKFHKVLLYRELIVFWYSIISSDSYKNRHYPQYLQKEFQSISNEKFDIPDDYEQKRLICENDDF</sequence>
<accession>A0ABR2K7T3</accession>
<name>A0ABR2K7T3_9EUKA</name>
<gene>
    <name evidence="1" type="ORF">M9Y10_042026</name>
</gene>
<evidence type="ECO:0000313" key="1">
    <source>
        <dbReference type="EMBL" id="KAK8886562.1"/>
    </source>
</evidence>